<organism evidence="2 3">
    <name type="scientific">Pseudomonas amygdali pv. lachrymans str. M301315</name>
    <dbReference type="NCBI Taxonomy" id="629260"/>
    <lineage>
        <taxon>Bacteria</taxon>
        <taxon>Pseudomonadati</taxon>
        <taxon>Pseudomonadota</taxon>
        <taxon>Gammaproteobacteria</taxon>
        <taxon>Pseudomonadales</taxon>
        <taxon>Pseudomonadaceae</taxon>
        <taxon>Pseudomonas</taxon>
        <taxon>Pseudomonas amygdali</taxon>
    </lineage>
</organism>
<evidence type="ECO:0000313" key="3">
    <source>
        <dbReference type="Proteomes" id="UP000006426"/>
    </source>
</evidence>
<dbReference type="RefSeq" id="WP_005742387.1">
    <property type="nucleotide sequence ID" value="NZ_CP031226.1"/>
</dbReference>
<geneLocation type="plasmid" evidence="3">
    <name>pmppla107</name>
</geneLocation>
<sequence>MKVRLVENYSVELTKAHPNEIFVFGDNVARKGVANGAGQAIIRYQPNAFGVVTKRAPATDEEAYFADTEEDIAAVEADLRRLYVLAKTHTLVFPKGGIGTGRAQMKKRSPKAWARMNQILRDHFGIENGYSARLADTGMEP</sequence>
<dbReference type="GeneID" id="39473832"/>
<dbReference type="AlphaFoldDB" id="A0AAD0M431"/>
<evidence type="ECO:0000259" key="1">
    <source>
        <dbReference type="Pfam" id="PF25176"/>
    </source>
</evidence>
<protein>
    <recommendedName>
        <fullName evidence="1">DUF7831 domain-containing protein</fullName>
    </recommendedName>
</protein>
<reference evidence="2 3" key="1">
    <citation type="journal article" date="2011" name="PLoS Pathog.">
        <title>Dynamic evolution of pathogenicity revealed by sequencing and comparative genomics of 19 Pseudomonas syringae isolates.</title>
        <authorList>
            <person name="Baltrus D.A."/>
            <person name="Nishimura M.T."/>
            <person name="Romanchuk A."/>
            <person name="Chang J.H."/>
            <person name="Mukhtar M.S."/>
            <person name="Cherkis K."/>
            <person name="Roach J."/>
            <person name="Grant S.R."/>
            <person name="Jones C.D."/>
            <person name="Dangl J.L."/>
        </authorList>
    </citation>
    <scope>NUCLEOTIDE SEQUENCE [LARGE SCALE GENOMIC DNA]</scope>
    <source>
        <strain evidence="2 3">M301315</strain>
    </source>
</reference>
<dbReference type="Pfam" id="PF25176">
    <property type="entry name" value="DUF7831"/>
    <property type="match status" value="1"/>
</dbReference>
<keyword evidence="2" id="KW-0614">Plasmid</keyword>
<dbReference type="Proteomes" id="UP000006426">
    <property type="component" value="Plasmid pmppla107"/>
</dbReference>
<accession>A0AAD0M431</accession>
<proteinExistence type="predicted"/>
<feature type="domain" description="DUF7831" evidence="1">
    <location>
        <begin position="11"/>
        <end position="117"/>
    </location>
</feature>
<evidence type="ECO:0000313" key="2">
    <source>
        <dbReference type="EMBL" id="AXH59434.1"/>
    </source>
</evidence>
<name>A0AAD0M431_PSEAV</name>
<gene>
    <name evidence="2" type="ORF">PLA107_029860</name>
</gene>
<dbReference type="EMBL" id="CP031226">
    <property type="protein sequence ID" value="AXH59434.1"/>
    <property type="molecule type" value="Genomic_DNA"/>
</dbReference>
<dbReference type="InterPro" id="IPR057153">
    <property type="entry name" value="DUF7831"/>
</dbReference>